<keyword evidence="1" id="KW-0732">Signal</keyword>
<dbReference type="AlphaFoldDB" id="A0A2G1VM20"/>
<accession>A0A2G1VM20</accession>
<dbReference type="RefSeq" id="WP_099647690.1">
    <property type="nucleotide sequence ID" value="NZ_KZ319308.1"/>
</dbReference>
<proteinExistence type="predicted"/>
<sequence length="208" mass="23561">MNCIIKKTLSLLFLLLATGLLQAQNKEHYILLIDGDSLRVDLNKDLKYTLKSGKEINLKLVQPDLLTYEDEMLTFLYPNAVTLSKIPVEEGLIQIMAMRATGNGVLVQEYNFINPESIIDLILNEITKESLNYGYSKKEEPYSLDLKSGQTLKGKRIIMEYNGEKEIYTAFAHGKKDQGVLLIVLNTVENDEDTAILNTILNSLELKF</sequence>
<evidence type="ECO:0000313" key="2">
    <source>
        <dbReference type="EMBL" id="PHQ27811.1"/>
    </source>
</evidence>
<dbReference type="OrthoDB" id="851233at2"/>
<keyword evidence="3" id="KW-1185">Reference proteome</keyword>
<organism evidence="2 3">
    <name type="scientific">Leeuwenhoekiella nanhaiensis</name>
    <dbReference type="NCBI Taxonomy" id="1655491"/>
    <lineage>
        <taxon>Bacteria</taxon>
        <taxon>Pseudomonadati</taxon>
        <taxon>Bacteroidota</taxon>
        <taxon>Flavobacteriia</taxon>
        <taxon>Flavobacteriales</taxon>
        <taxon>Flavobacteriaceae</taxon>
        <taxon>Leeuwenhoekiella</taxon>
    </lineage>
</organism>
<reference evidence="2 3" key="1">
    <citation type="submission" date="2017-08" db="EMBL/GenBank/DDBJ databases">
        <title>The whole genome shortgun sequences of strain Leeuwenhoekiella nanhaiensis G18 from the South China Sea.</title>
        <authorList>
            <person name="Liu Q."/>
        </authorList>
    </citation>
    <scope>NUCLEOTIDE SEQUENCE [LARGE SCALE GENOMIC DNA]</scope>
    <source>
        <strain evidence="2 3">G18</strain>
    </source>
</reference>
<dbReference type="EMBL" id="NQXA01000029">
    <property type="protein sequence ID" value="PHQ27811.1"/>
    <property type="molecule type" value="Genomic_DNA"/>
</dbReference>
<dbReference type="Proteomes" id="UP000229433">
    <property type="component" value="Unassembled WGS sequence"/>
</dbReference>
<gene>
    <name evidence="2" type="ORF">CJ305_18130</name>
</gene>
<evidence type="ECO:0000256" key="1">
    <source>
        <dbReference type="SAM" id="SignalP"/>
    </source>
</evidence>
<feature type="signal peptide" evidence="1">
    <location>
        <begin position="1"/>
        <end position="23"/>
    </location>
</feature>
<evidence type="ECO:0000313" key="3">
    <source>
        <dbReference type="Proteomes" id="UP000229433"/>
    </source>
</evidence>
<comment type="caution">
    <text evidence="2">The sequence shown here is derived from an EMBL/GenBank/DDBJ whole genome shotgun (WGS) entry which is preliminary data.</text>
</comment>
<feature type="chain" id="PRO_5013652755" evidence="1">
    <location>
        <begin position="24"/>
        <end position="208"/>
    </location>
</feature>
<protein>
    <submittedName>
        <fullName evidence="2">Uncharacterized protein</fullName>
    </submittedName>
</protein>
<name>A0A2G1VM20_9FLAO</name>